<name>A0ABV5BYA3_9BACL</name>
<evidence type="ECO:0000259" key="4">
    <source>
        <dbReference type="PROSITE" id="PS01124"/>
    </source>
</evidence>
<organism evidence="5 6">
    <name type="scientific">Paenibacillus medicaginis</name>
    <dbReference type="NCBI Taxonomy" id="1470560"/>
    <lineage>
        <taxon>Bacteria</taxon>
        <taxon>Bacillati</taxon>
        <taxon>Bacillota</taxon>
        <taxon>Bacilli</taxon>
        <taxon>Bacillales</taxon>
        <taxon>Paenibacillaceae</taxon>
        <taxon>Paenibacillus</taxon>
    </lineage>
</organism>
<proteinExistence type="predicted"/>
<dbReference type="Gene3D" id="1.10.10.60">
    <property type="entry name" value="Homeodomain-like"/>
    <property type="match status" value="1"/>
</dbReference>
<evidence type="ECO:0000256" key="2">
    <source>
        <dbReference type="ARBA" id="ARBA00023125"/>
    </source>
</evidence>
<dbReference type="RefSeq" id="WP_375519440.1">
    <property type="nucleotide sequence ID" value="NZ_JBHIRY010000005.1"/>
</dbReference>
<dbReference type="Pfam" id="PF20240">
    <property type="entry name" value="DUF6597"/>
    <property type="match status" value="1"/>
</dbReference>
<keyword evidence="6" id="KW-1185">Reference proteome</keyword>
<sequence>MDYRLHSLFQPLQINGTTPGSRYVECLPSAAVLPYVACYWESGTEEWTIDGLAELNELDVMEDVSVTARVLPDGCSDILITNDLMQGELDMSYCGNYTQPFAFYKEPSKAAATNGTGTGYTFGVRFFPGGARVFHGMALDEFTDRRIPLEQCWPGTVGELQELRERMQQTTSFRERVRLIDAYLNRWLNDALLYRRMPGSDLLKNVLHRIFTSRGQSSIKELATLETVSERQLHRSFKPWIGISPKRFSEVVRSHQVLACIQRGNVHDWPEIALAYGYFDQAHLIRHFRAWYGATPGVAAQEHQQKLSVMYNTSRISSGRLRS</sequence>
<reference evidence="5 6" key="1">
    <citation type="submission" date="2024-09" db="EMBL/GenBank/DDBJ databases">
        <title>Paenibacillus zeirhizospherea sp. nov., isolated from surface of the maize (Zea mays) roots in a horticulture field, Hungary.</title>
        <authorList>
            <person name="Marton D."/>
            <person name="Farkas M."/>
            <person name="Bedics A."/>
            <person name="Toth E."/>
            <person name="Tancsics A."/>
            <person name="Boka K."/>
            <person name="Marati G."/>
            <person name="Kriszt B."/>
            <person name="Cserhati M."/>
        </authorList>
    </citation>
    <scope>NUCLEOTIDE SEQUENCE [LARGE SCALE GENOMIC DNA]</scope>
    <source>
        <strain evidence="5 6">JCM 18446</strain>
    </source>
</reference>
<dbReference type="InterPro" id="IPR018060">
    <property type="entry name" value="HTH_AraC"/>
</dbReference>
<keyword evidence="2" id="KW-0238">DNA-binding</keyword>
<keyword evidence="1" id="KW-0805">Transcription regulation</keyword>
<gene>
    <name evidence="5" type="ORF">ACE5LO_07640</name>
</gene>
<evidence type="ECO:0000256" key="1">
    <source>
        <dbReference type="ARBA" id="ARBA00023015"/>
    </source>
</evidence>
<evidence type="ECO:0000256" key="3">
    <source>
        <dbReference type="ARBA" id="ARBA00023163"/>
    </source>
</evidence>
<accession>A0ABV5BYA3</accession>
<dbReference type="SMART" id="SM00342">
    <property type="entry name" value="HTH_ARAC"/>
    <property type="match status" value="1"/>
</dbReference>
<protein>
    <submittedName>
        <fullName evidence="5">Helix-turn-helix domain-containing protein</fullName>
    </submittedName>
</protein>
<comment type="caution">
    <text evidence="5">The sequence shown here is derived from an EMBL/GenBank/DDBJ whole genome shotgun (WGS) entry which is preliminary data.</text>
</comment>
<evidence type="ECO:0000313" key="6">
    <source>
        <dbReference type="Proteomes" id="UP001580430"/>
    </source>
</evidence>
<evidence type="ECO:0000313" key="5">
    <source>
        <dbReference type="EMBL" id="MFB5760266.1"/>
    </source>
</evidence>
<dbReference type="PANTHER" id="PTHR46796">
    <property type="entry name" value="HTH-TYPE TRANSCRIPTIONAL ACTIVATOR RHAS-RELATED"/>
    <property type="match status" value="1"/>
</dbReference>
<dbReference type="Proteomes" id="UP001580430">
    <property type="component" value="Unassembled WGS sequence"/>
</dbReference>
<dbReference type="PROSITE" id="PS01124">
    <property type="entry name" value="HTH_ARAC_FAMILY_2"/>
    <property type="match status" value="1"/>
</dbReference>
<dbReference type="Pfam" id="PF12833">
    <property type="entry name" value="HTH_18"/>
    <property type="match status" value="1"/>
</dbReference>
<dbReference type="InterPro" id="IPR009057">
    <property type="entry name" value="Homeodomain-like_sf"/>
</dbReference>
<dbReference type="InterPro" id="IPR046532">
    <property type="entry name" value="DUF6597"/>
</dbReference>
<dbReference type="InterPro" id="IPR050204">
    <property type="entry name" value="AraC_XylS_family_regulators"/>
</dbReference>
<dbReference type="EMBL" id="JBHIRY010000005">
    <property type="protein sequence ID" value="MFB5760266.1"/>
    <property type="molecule type" value="Genomic_DNA"/>
</dbReference>
<dbReference type="SUPFAM" id="SSF46689">
    <property type="entry name" value="Homeodomain-like"/>
    <property type="match status" value="1"/>
</dbReference>
<feature type="domain" description="HTH araC/xylS-type" evidence="4">
    <location>
        <begin position="201"/>
        <end position="302"/>
    </location>
</feature>
<keyword evidence="3" id="KW-0804">Transcription</keyword>